<accession>A0ABR8S1Q9</accession>
<dbReference type="SUPFAM" id="SSF159888">
    <property type="entry name" value="YdhG-like"/>
    <property type="match status" value="1"/>
</dbReference>
<reference evidence="2 3" key="1">
    <citation type="submission" date="2020-08" db="EMBL/GenBank/DDBJ databases">
        <title>A Genomic Blueprint of the Chicken Gut Microbiome.</title>
        <authorList>
            <person name="Gilroy R."/>
            <person name="Ravi A."/>
            <person name="Getino M."/>
            <person name="Pursley I."/>
            <person name="Horton D.L."/>
            <person name="Alikhan N.-F."/>
            <person name="Baker D."/>
            <person name="Gharbi K."/>
            <person name="Hall N."/>
            <person name="Watson M."/>
            <person name="Adriaenssens E.M."/>
            <person name="Foster-Nyarko E."/>
            <person name="Jarju S."/>
            <person name="Secka A."/>
            <person name="Antonio M."/>
            <person name="Oren A."/>
            <person name="Chaudhuri R."/>
            <person name="La Ragione R.M."/>
            <person name="Hildebrand F."/>
            <person name="Pallen M.J."/>
        </authorList>
    </citation>
    <scope>NUCLEOTIDE SEQUENCE [LARGE SCALE GENOMIC DNA]</scope>
    <source>
        <strain evidence="2 3">Sa4CUA7</strain>
    </source>
</reference>
<feature type="compositionally biased region" description="Polar residues" evidence="1">
    <location>
        <begin position="1"/>
        <end position="10"/>
    </location>
</feature>
<dbReference type="EMBL" id="JACSQP010000004">
    <property type="protein sequence ID" value="MBD7957405.1"/>
    <property type="molecule type" value="Genomic_DNA"/>
</dbReference>
<organism evidence="2 3">
    <name type="scientific">Microbacterium pullorum</name>
    <dbReference type="NCBI Taxonomy" id="2762236"/>
    <lineage>
        <taxon>Bacteria</taxon>
        <taxon>Bacillati</taxon>
        <taxon>Actinomycetota</taxon>
        <taxon>Actinomycetes</taxon>
        <taxon>Micrococcales</taxon>
        <taxon>Microbacteriaceae</taxon>
        <taxon>Microbacterium</taxon>
    </lineage>
</organism>
<name>A0ABR8S1Q9_9MICO</name>
<protein>
    <recommendedName>
        <fullName evidence="4">YdhG-like domain-containing protein</fullName>
    </recommendedName>
</protein>
<dbReference type="RefSeq" id="WP_191718612.1">
    <property type="nucleotide sequence ID" value="NZ_JACSQP010000004.1"/>
</dbReference>
<evidence type="ECO:0000256" key="1">
    <source>
        <dbReference type="SAM" id="MobiDB-lite"/>
    </source>
</evidence>
<evidence type="ECO:0008006" key="4">
    <source>
        <dbReference type="Google" id="ProtNLM"/>
    </source>
</evidence>
<feature type="compositionally biased region" description="Basic and acidic residues" evidence="1">
    <location>
        <begin position="14"/>
        <end position="43"/>
    </location>
</feature>
<evidence type="ECO:0000313" key="3">
    <source>
        <dbReference type="Proteomes" id="UP000648352"/>
    </source>
</evidence>
<feature type="region of interest" description="Disordered" evidence="1">
    <location>
        <begin position="1"/>
        <end position="43"/>
    </location>
</feature>
<sequence>MADTRTSADGTFSADERAAMKQRAAELKEQSKSGKGAAKREKEAQACRDAIAALPEPDKTIAERFHVAVTETAPHLEPKTWYGFPSYALDGKVLTFFQPASKFDTRYATIGFNEVAALDDGEFWPTSFAVREYTPAVDKTVRGLVERAVG</sequence>
<evidence type="ECO:0000313" key="2">
    <source>
        <dbReference type="EMBL" id="MBD7957405.1"/>
    </source>
</evidence>
<keyword evidence="3" id="KW-1185">Reference proteome</keyword>
<comment type="caution">
    <text evidence="2">The sequence shown here is derived from an EMBL/GenBank/DDBJ whole genome shotgun (WGS) entry which is preliminary data.</text>
</comment>
<proteinExistence type="predicted"/>
<gene>
    <name evidence="2" type="ORF">H9651_07120</name>
</gene>
<dbReference type="Proteomes" id="UP000648352">
    <property type="component" value="Unassembled WGS sequence"/>
</dbReference>